<keyword evidence="2" id="KW-1185">Reference proteome</keyword>
<dbReference type="Pfam" id="PF10604">
    <property type="entry name" value="Polyketide_cyc2"/>
    <property type="match status" value="1"/>
</dbReference>
<dbReference type="InterPro" id="IPR023393">
    <property type="entry name" value="START-like_dom_sf"/>
</dbReference>
<proteinExistence type="predicted"/>
<accession>A0A8J3ZWP2</accession>
<dbReference type="SUPFAM" id="SSF55961">
    <property type="entry name" value="Bet v1-like"/>
    <property type="match status" value="1"/>
</dbReference>
<dbReference type="AlphaFoldDB" id="A0A8J3ZWP2"/>
<dbReference type="EMBL" id="BOPH01000084">
    <property type="protein sequence ID" value="GIJ70996.1"/>
    <property type="molecule type" value="Genomic_DNA"/>
</dbReference>
<gene>
    <name evidence="1" type="ORF">Voc01_059130</name>
</gene>
<comment type="caution">
    <text evidence="1">The sequence shown here is derived from an EMBL/GenBank/DDBJ whole genome shotgun (WGS) entry which is preliminary data.</text>
</comment>
<evidence type="ECO:0008006" key="3">
    <source>
        <dbReference type="Google" id="ProtNLM"/>
    </source>
</evidence>
<evidence type="ECO:0000313" key="2">
    <source>
        <dbReference type="Proteomes" id="UP000635606"/>
    </source>
</evidence>
<dbReference type="Proteomes" id="UP000635606">
    <property type="component" value="Unassembled WGS sequence"/>
</dbReference>
<dbReference type="InterPro" id="IPR019587">
    <property type="entry name" value="Polyketide_cyclase/dehydratase"/>
</dbReference>
<reference evidence="1" key="1">
    <citation type="submission" date="2021-01" db="EMBL/GenBank/DDBJ databases">
        <title>Whole genome shotgun sequence of Virgisporangium ochraceum NBRC 16418.</title>
        <authorList>
            <person name="Komaki H."/>
            <person name="Tamura T."/>
        </authorList>
    </citation>
    <scope>NUCLEOTIDE SEQUENCE</scope>
    <source>
        <strain evidence="1">NBRC 16418</strain>
    </source>
</reference>
<organism evidence="1 2">
    <name type="scientific">Virgisporangium ochraceum</name>
    <dbReference type="NCBI Taxonomy" id="65505"/>
    <lineage>
        <taxon>Bacteria</taxon>
        <taxon>Bacillati</taxon>
        <taxon>Actinomycetota</taxon>
        <taxon>Actinomycetes</taxon>
        <taxon>Micromonosporales</taxon>
        <taxon>Micromonosporaceae</taxon>
        <taxon>Virgisporangium</taxon>
    </lineage>
</organism>
<dbReference type="RefSeq" id="WP_203930888.1">
    <property type="nucleotide sequence ID" value="NZ_BOPH01000084.1"/>
</dbReference>
<dbReference type="CDD" id="cd07822">
    <property type="entry name" value="SRPBCC_4"/>
    <property type="match status" value="1"/>
</dbReference>
<dbReference type="Gene3D" id="3.30.530.20">
    <property type="match status" value="1"/>
</dbReference>
<evidence type="ECO:0000313" key="1">
    <source>
        <dbReference type="EMBL" id="GIJ70996.1"/>
    </source>
</evidence>
<sequence length="146" mass="16635">MTLVEVDTVIDAPVEAVWAAMLDLDNYPRWNPFIVRVDRPNGRPARVGDTMTLHVRFKNGQANTSRERISRIESPTLLEYGYVGWLHRVGLLHGTRIQRLEPADGGGTRYHTEELLRGPLKSVVFKGVRDGFRRHAAALKEYVESR</sequence>
<name>A0A8J3ZWP2_9ACTN</name>
<protein>
    <recommendedName>
        <fullName evidence="3">SRPBCC domain-containing protein</fullName>
    </recommendedName>
</protein>